<evidence type="ECO:0000256" key="2">
    <source>
        <dbReference type="ARBA" id="ARBA00022692"/>
    </source>
</evidence>
<dbReference type="Pfam" id="PF00361">
    <property type="entry name" value="Proton_antipo_M"/>
    <property type="match status" value="1"/>
</dbReference>
<comment type="similarity">
    <text evidence="5">Belongs to the complex I subunit 2 family.</text>
</comment>
<keyword evidence="9" id="KW-1185">Reference proteome</keyword>
<evidence type="ECO:0000259" key="7">
    <source>
        <dbReference type="Pfam" id="PF00361"/>
    </source>
</evidence>
<dbReference type="STRING" id="556267.HWAG_00851"/>
<keyword evidence="5" id="KW-0830">Ubiquinone</keyword>
<comment type="caution">
    <text evidence="8">The sequence shown here is derived from an EMBL/GenBank/DDBJ whole genome shotgun (WGS) entry which is preliminary data.</text>
</comment>
<comment type="catalytic activity">
    <reaction evidence="5">
        <text>a quinone + NADH + 5 H(+)(in) = a quinol + NAD(+) + 4 H(+)(out)</text>
        <dbReference type="Rhea" id="RHEA:57888"/>
        <dbReference type="ChEBI" id="CHEBI:15378"/>
        <dbReference type="ChEBI" id="CHEBI:24646"/>
        <dbReference type="ChEBI" id="CHEBI:57540"/>
        <dbReference type="ChEBI" id="CHEBI:57945"/>
        <dbReference type="ChEBI" id="CHEBI:132124"/>
    </reaction>
</comment>
<feature type="transmembrane region" description="Helical" evidence="5">
    <location>
        <begin position="463"/>
        <end position="490"/>
    </location>
</feature>
<evidence type="ECO:0000256" key="4">
    <source>
        <dbReference type="ARBA" id="ARBA00023136"/>
    </source>
</evidence>
<keyword evidence="2 5" id="KW-0812">Transmembrane</keyword>
<feature type="transmembrane region" description="Helical" evidence="5">
    <location>
        <begin position="44"/>
        <end position="65"/>
    </location>
</feature>
<reference evidence="8 9" key="1">
    <citation type="submission" date="2016-07" db="EMBL/GenBank/DDBJ databases">
        <title>Detection of Helicobacter winghamensis from caecal content of red fox (Vulpes vulpes).</title>
        <authorList>
            <person name="Zanoni R.G."/>
            <person name="Florio D."/>
            <person name="Caffara M."/>
            <person name="Renzi M."/>
            <person name="Parisi A."/>
            <person name="Pasquali F."/>
            <person name="Manfreda G."/>
        </authorList>
    </citation>
    <scope>NUCLEOTIDE SEQUENCE [LARGE SCALE GENOMIC DNA]</scope>
    <source>
        <strain evidence="8 9">295_13</strain>
    </source>
</reference>
<sequence length="495" mass="55066">MLEPFSVSFESLNLFSIFPMLIAICGAILILVVDMCLKSVNKQLYTMLAILFLGLDLGYIMFFSIDGMQRAFFDLILVDGVALIGQLIILIAAILFVPLTLSYNKFHEFQYSEYYALFLLMCAGFQFMVSSDHLIVIFLGLETSSLALYALIAMHNRATAFEAAIKYFTMGALSAGCFAFGAMLLYAASGHLDLMGMKAILETNSYQPSYLVLGGVVFFIASLGFKASLVPFHTWTPDVYEGSNSFLAGFMSIVPKIAVLVVAIRIFSFFMDIVWVHNVFYLLIVLTITLPNLVALVQKDVKRMLAYSSISHAGFAFSAILIGGTQAYSALFVYWILFLFTNLGIFSMLWISRTKEQMWDKRYDHSYEKFSGLIRLCPLAAVIMGLFMFSLAGIPPFSVFWGKVYLMSVAMNNGYLFLVIVMVLNSAIAAYYYLKLVVYMFLKDPLISDGNIYLQNATLPLKIVVGIATLYVCLSVFFVDGLLLGIFGLVGSSAL</sequence>
<feature type="transmembrane region" description="Helical" evidence="5">
    <location>
        <begin position="208"/>
        <end position="225"/>
    </location>
</feature>
<dbReference type="PANTHER" id="PTHR22773">
    <property type="entry name" value="NADH DEHYDROGENASE"/>
    <property type="match status" value="1"/>
</dbReference>
<proteinExistence type="inferred from homology"/>
<comment type="subunit">
    <text evidence="5">NDH-1 is composed of 14 different subunits. Subunits NuoA, H, J, K, L, M, N constitute the membrane sector of the complex.</text>
</comment>
<feature type="transmembrane region" description="Helical" evidence="5">
    <location>
        <begin position="331"/>
        <end position="351"/>
    </location>
</feature>
<dbReference type="GO" id="GO:0005886">
    <property type="term" value="C:plasma membrane"/>
    <property type="evidence" value="ECO:0007669"/>
    <property type="project" value="UniProtKB-SubCell"/>
</dbReference>
<feature type="domain" description="NADH:quinone oxidoreductase/Mrp antiporter transmembrane" evidence="7">
    <location>
        <begin position="131"/>
        <end position="428"/>
    </location>
</feature>
<dbReference type="GeneID" id="97290098"/>
<organism evidence="8 9">
    <name type="scientific">Helicobacter winghamensis</name>
    <dbReference type="NCBI Taxonomy" id="157268"/>
    <lineage>
        <taxon>Bacteria</taxon>
        <taxon>Pseudomonadati</taxon>
        <taxon>Campylobacterota</taxon>
        <taxon>Epsilonproteobacteria</taxon>
        <taxon>Campylobacterales</taxon>
        <taxon>Helicobacteraceae</taxon>
        <taxon>Helicobacter</taxon>
    </lineage>
</organism>
<evidence type="ECO:0000313" key="9">
    <source>
        <dbReference type="Proteomes" id="UP000233350"/>
    </source>
</evidence>
<dbReference type="EMBL" id="MBPK01000043">
    <property type="protein sequence ID" value="PKT80388.1"/>
    <property type="molecule type" value="Genomic_DNA"/>
</dbReference>
<dbReference type="AlphaFoldDB" id="A0A2N3PIA4"/>
<dbReference type="EC" id="7.1.1.-" evidence="5"/>
<evidence type="ECO:0000256" key="6">
    <source>
        <dbReference type="RuleBase" id="RU000320"/>
    </source>
</evidence>
<feature type="transmembrane region" description="Helical" evidence="5">
    <location>
        <begin position="167"/>
        <end position="188"/>
    </location>
</feature>
<feature type="transmembrane region" description="Helical" evidence="5">
    <location>
        <begin position="414"/>
        <end position="442"/>
    </location>
</feature>
<evidence type="ECO:0000256" key="1">
    <source>
        <dbReference type="ARBA" id="ARBA00004127"/>
    </source>
</evidence>
<dbReference type="GO" id="GO:0048038">
    <property type="term" value="F:quinone binding"/>
    <property type="evidence" value="ECO:0007669"/>
    <property type="project" value="UniProtKB-KW"/>
</dbReference>
<evidence type="ECO:0000256" key="3">
    <source>
        <dbReference type="ARBA" id="ARBA00022989"/>
    </source>
</evidence>
<feature type="transmembrane region" description="Helical" evidence="5">
    <location>
        <begin position="135"/>
        <end position="155"/>
    </location>
</feature>
<dbReference type="GO" id="GO:0050136">
    <property type="term" value="F:NADH dehydrogenase (quinone) (non-electrogenic) activity"/>
    <property type="evidence" value="ECO:0007669"/>
    <property type="project" value="UniProtKB-UniRule"/>
</dbReference>
<feature type="transmembrane region" description="Helical" evidence="5">
    <location>
        <begin position="304"/>
        <end position="325"/>
    </location>
</feature>
<keyword evidence="3 5" id="KW-1133">Transmembrane helix</keyword>
<dbReference type="RefSeq" id="WP_006802547.1">
    <property type="nucleotide sequence ID" value="NZ_CABKOI010000020.1"/>
</dbReference>
<feature type="transmembrane region" description="Helical" evidence="5">
    <location>
        <begin position="279"/>
        <end position="297"/>
    </location>
</feature>
<protein>
    <recommendedName>
        <fullName evidence="5">NADH-quinone oxidoreductase subunit N</fullName>
        <ecNumber evidence="5">7.1.1.-</ecNumber>
    </recommendedName>
    <alternativeName>
        <fullName evidence="5">NADH dehydrogenase I subunit N</fullName>
    </alternativeName>
    <alternativeName>
        <fullName evidence="5">NDH-1 subunit N</fullName>
    </alternativeName>
</protein>
<feature type="transmembrane region" description="Helical" evidence="5">
    <location>
        <begin position="12"/>
        <end position="32"/>
    </location>
</feature>
<keyword evidence="5" id="KW-0874">Quinone</keyword>
<keyword evidence="5" id="KW-0813">Transport</keyword>
<dbReference type="NCBIfam" id="NF004444">
    <property type="entry name" value="PRK05777.2-2"/>
    <property type="match status" value="1"/>
</dbReference>
<feature type="transmembrane region" description="Helical" evidence="5">
    <location>
        <begin position="246"/>
        <end position="267"/>
    </location>
</feature>
<dbReference type="NCBIfam" id="TIGR01770">
    <property type="entry name" value="NDH_I_N"/>
    <property type="match status" value="1"/>
</dbReference>
<dbReference type="GO" id="GO:0008137">
    <property type="term" value="F:NADH dehydrogenase (ubiquinone) activity"/>
    <property type="evidence" value="ECO:0007669"/>
    <property type="project" value="InterPro"/>
</dbReference>
<dbReference type="Proteomes" id="UP000233350">
    <property type="component" value="Unassembled WGS sequence"/>
</dbReference>
<keyword evidence="4 5" id="KW-0472">Membrane</keyword>
<gene>
    <name evidence="5" type="primary">nuoN</name>
    <name evidence="8" type="ORF">BCM31_03330</name>
</gene>
<dbReference type="InterPro" id="IPR010096">
    <property type="entry name" value="NADH-Q_OxRdtase_suN/2"/>
</dbReference>
<keyword evidence="5" id="KW-1278">Translocase</keyword>
<accession>A0A2N3PIA4</accession>
<dbReference type="GO" id="GO:0042773">
    <property type="term" value="P:ATP synthesis coupled electron transport"/>
    <property type="evidence" value="ECO:0007669"/>
    <property type="project" value="InterPro"/>
</dbReference>
<evidence type="ECO:0000313" key="8">
    <source>
        <dbReference type="EMBL" id="PKT80388.1"/>
    </source>
</evidence>
<evidence type="ECO:0000256" key="5">
    <source>
        <dbReference type="HAMAP-Rule" id="MF_00445"/>
    </source>
</evidence>
<comment type="subcellular location">
    <subcellularLocation>
        <location evidence="5">Cell membrane</location>
        <topology evidence="5">Multi-pass membrane protein</topology>
    </subcellularLocation>
    <subcellularLocation>
        <location evidence="1">Endomembrane system</location>
        <topology evidence="1">Multi-pass membrane protein</topology>
    </subcellularLocation>
    <subcellularLocation>
        <location evidence="6">Membrane</location>
        <topology evidence="6">Multi-pass membrane protein</topology>
    </subcellularLocation>
</comment>
<keyword evidence="5" id="KW-1003">Cell membrane</keyword>
<name>A0A2N3PIA4_9HELI</name>
<keyword evidence="5" id="KW-0520">NAD</keyword>
<dbReference type="GO" id="GO:0012505">
    <property type="term" value="C:endomembrane system"/>
    <property type="evidence" value="ECO:0007669"/>
    <property type="project" value="UniProtKB-SubCell"/>
</dbReference>
<feature type="transmembrane region" description="Helical" evidence="5">
    <location>
        <begin position="372"/>
        <end position="394"/>
    </location>
</feature>
<comment type="function">
    <text evidence="5">NDH-1 shuttles electrons from NADH, via FMN and iron-sulfur (Fe-S) centers, to quinones in the respiratory chain. The immediate electron acceptor for the enzyme in this species is believed to be ubiquinone. Couples the redox reaction to proton translocation (for every two electrons transferred, four hydrogen ions are translocated across the cytoplasmic membrane), and thus conserves the redox energy in a proton gradient.</text>
</comment>
<dbReference type="HAMAP" id="MF_00445">
    <property type="entry name" value="NDH1_NuoN_1"/>
    <property type="match status" value="1"/>
</dbReference>
<feature type="transmembrane region" description="Helical" evidence="5">
    <location>
        <begin position="111"/>
        <end position="129"/>
    </location>
</feature>
<feature type="transmembrane region" description="Helical" evidence="5">
    <location>
        <begin position="71"/>
        <end position="99"/>
    </location>
</feature>
<dbReference type="OrthoDB" id="9768329at2"/>
<dbReference type="InterPro" id="IPR001750">
    <property type="entry name" value="ND/Mrp_TM"/>
</dbReference>